<feature type="domain" description="HD" evidence="7">
    <location>
        <begin position="30"/>
        <end position="144"/>
    </location>
</feature>
<sequence length="218" mass="24727">MTKLAFKETYSPLTSDEIIAKEKSMMDEKRFKHCIGVSKTARKLAKLNGYDEDKAALAGFVHDYAKQIPVADYVQAIKEEGFDPDLLNWSRAIWHGIVGAYFIKRDLQIADPEILTAVNRHTTGDKEMTTLDKIVFVADFIEPGRDFPGVEEARETAFADLNAGVGYELAHTLEYLAEKRAKIYPRTLEAYNVWAVSADSQKQLQAKERAKDKQKHQK</sequence>
<dbReference type="Proteomes" id="UP000438120">
    <property type="component" value="Unassembled WGS sequence"/>
</dbReference>
<dbReference type="Gene3D" id="1.10.3210.10">
    <property type="entry name" value="Hypothetical protein af1432"/>
    <property type="match status" value="1"/>
</dbReference>
<dbReference type="InterPro" id="IPR051094">
    <property type="entry name" value="Diverse_Catalytic_Enzymes"/>
</dbReference>
<accession>A0A6A8MCH3</accession>
<dbReference type="GO" id="GO:0008803">
    <property type="term" value="F:bis(5'-nucleosyl)-tetraphosphatase (symmetrical) activity"/>
    <property type="evidence" value="ECO:0007669"/>
    <property type="project" value="UniProtKB-EC"/>
</dbReference>
<proteinExistence type="predicted"/>
<dbReference type="GO" id="GO:0000166">
    <property type="term" value="F:nucleotide binding"/>
    <property type="evidence" value="ECO:0007669"/>
    <property type="project" value="UniProtKB-KW"/>
</dbReference>
<evidence type="ECO:0000256" key="2">
    <source>
        <dbReference type="ARBA" id="ARBA00022723"/>
    </source>
</evidence>
<name>A0A6A8MCH3_9LACO</name>
<evidence type="ECO:0000256" key="1">
    <source>
        <dbReference type="ARBA" id="ARBA00012506"/>
    </source>
</evidence>
<evidence type="ECO:0000313" key="9">
    <source>
        <dbReference type="Proteomes" id="UP000438120"/>
    </source>
</evidence>
<comment type="catalytic activity">
    <reaction evidence="6">
        <text>P(1),P(4)-bis(5'-adenosyl) tetraphosphate + H2O = 2 ADP + 2 H(+)</text>
        <dbReference type="Rhea" id="RHEA:24252"/>
        <dbReference type="ChEBI" id="CHEBI:15377"/>
        <dbReference type="ChEBI" id="CHEBI:15378"/>
        <dbReference type="ChEBI" id="CHEBI:58141"/>
        <dbReference type="ChEBI" id="CHEBI:456216"/>
        <dbReference type="EC" id="3.6.1.41"/>
    </reaction>
</comment>
<dbReference type="GO" id="GO:0046872">
    <property type="term" value="F:metal ion binding"/>
    <property type="evidence" value="ECO:0007669"/>
    <property type="project" value="UniProtKB-KW"/>
</dbReference>
<evidence type="ECO:0000256" key="4">
    <source>
        <dbReference type="ARBA" id="ARBA00022801"/>
    </source>
</evidence>
<evidence type="ECO:0000313" key="8">
    <source>
        <dbReference type="EMBL" id="MST86661.1"/>
    </source>
</evidence>
<dbReference type="AlphaFoldDB" id="A0A6A8MCH3"/>
<keyword evidence="9" id="KW-1185">Reference proteome</keyword>
<keyword evidence="5" id="KW-0408">Iron</keyword>
<dbReference type="NCBIfam" id="TIGR00488">
    <property type="entry name" value="bis(5'-nucleosyl)-tetraphosphatase (symmetrical) YqeK"/>
    <property type="match status" value="1"/>
</dbReference>
<dbReference type="Pfam" id="PF01966">
    <property type="entry name" value="HD"/>
    <property type="match status" value="1"/>
</dbReference>
<evidence type="ECO:0000259" key="7">
    <source>
        <dbReference type="PROSITE" id="PS51831"/>
    </source>
</evidence>
<protein>
    <recommendedName>
        <fullName evidence="1">bis(5'-nucleosyl)-tetraphosphatase (symmetrical)</fullName>
        <ecNumber evidence="1">3.6.1.41</ecNumber>
    </recommendedName>
</protein>
<dbReference type="InterPro" id="IPR003607">
    <property type="entry name" value="HD/PDEase_dom"/>
</dbReference>
<organism evidence="8 9">
    <name type="scientific">Lactobacillus porci</name>
    <dbReference type="NCBI Taxonomy" id="2012477"/>
    <lineage>
        <taxon>Bacteria</taxon>
        <taxon>Bacillati</taxon>
        <taxon>Bacillota</taxon>
        <taxon>Bacilli</taxon>
        <taxon>Lactobacillales</taxon>
        <taxon>Lactobacillaceae</taxon>
        <taxon>Lactobacillus</taxon>
    </lineage>
</organism>
<dbReference type="InterPro" id="IPR005249">
    <property type="entry name" value="YqeK"/>
</dbReference>
<evidence type="ECO:0000256" key="6">
    <source>
        <dbReference type="ARBA" id="ARBA00049417"/>
    </source>
</evidence>
<comment type="caution">
    <text evidence="8">The sequence shown here is derived from an EMBL/GenBank/DDBJ whole genome shotgun (WGS) entry which is preliminary data.</text>
</comment>
<evidence type="ECO:0000256" key="5">
    <source>
        <dbReference type="ARBA" id="ARBA00023004"/>
    </source>
</evidence>
<gene>
    <name evidence="8" type="ORF">FYJ62_03160</name>
</gene>
<keyword evidence="2" id="KW-0479">Metal-binding</keyword>
<dbReference type="EMBL" id="VUMX01000006">
    <property type="protein sequence ID" value="MST86661.1"/>
    <property type="molecule type" value="Genomic_DNA"/>
</dbReference>
<dbReference type="InterPro" id="IPR006674">
    <property type="entry name" value="HD_domain"/>
</dbReference>
<keyword evidence="3" id="KW-0547">Nucleotide-binding</keyword>
<dbReference type="SMART" id="SM00471">
    <property type="entry name" value="HDc"/>
    <property type="match status" value="1"/>
</dbReference>
<keyword evidence="4" id="KW-0378">Hydrolase</keyword>
<dbReference type="PANTHER" id="PTHR35795:SF1">
    <property type="entry name" value="BIS(5'-NUCLEOSYL)-TETRAPHOSPHATASE, SYMMETRICAL"/>
    <property type="match status" value="1"/>
</dbReference>
<evidence type="ECO:0000256" key="3">
    <source>
        <dbReference type="ARBA" id="ARBA00022741"/>
    </source>
</evidence>
<dbReference type="PROSITE" id="PS51831">
    <property type="entry name" value="HD"/>
    <property type="match status" value="1"/>
</dbReference>
<dbReference type="EC" id="3.6.1.41" evidence="1"/>
<dbReference type="SUPFAM" id="SSF109604">
    <property type="entry name" value="HD-domain/PDEase-like"/>
    <property type="match status" value="1"/>
</dbReference>
<dbReference type="CDD" id="cd00077">
    <property type="entry name" value="HDc"/>
    <property type="match status" value="1"/>
</dbReference>
<dbReference type="PANTHER" id="PTHR35795">
    <property type="entry name" value="SLR1885 PROTEIN"/>
    <property type="match status" value="1"/>
</dbReference>
<reference evidence="8 9" key="1">
    <citation type="submission" date="2019-08" db="EMBL/GenBank/DDBJ databases">
        <title>In-depth cultivation of the pig gut microbiome towards novel bacterial diversity and tailored functional studies.</title>
        <authorList>
            <person name="Wylensek D."/>
            <person name="Hitch T.C.A."/>
            <person name="Clavel T."/>
        </authorList>
    </citation>
    <scope>NUCLEOTIDE SEQUENCE [LARGE SCALE GENOMIC DNA]</scope>
    <source>
        <strain evidence="8 9">Bifido-178-WT-2B</strain>
    </source>
</reference>